<keyword evidence="2" id="KW-0472">Membrane</keyword>
<keyword evidence="2" id="KW-0812">Transmembrane</keyword>
<keyword evidence="5" id="KW-1185">Reference proteome</keyword>
<proteinExistence type="predicted"/>
<evidence type="ECO:0000256" key="2">
    <source>
        <dbReference type="SAM" id="Phobius"/>
    </source>
</evidence>
<evidence type="ECO:0000313" key="4">
    <source>
        <dbReference type="EMBL" id="EFL50248.1"/>
    </source>
</evidence>
<protein>
    <submittedName>
        <fullName evidence="4">TadE family protein</fullName>
    </submittedName>
</protein>
<evidence type="ECO:0000256" key="1">
    <source>
        <dbReference type="SAM" id="MobiDB-lite"/>
    </source>
</evidence>
<dbReference type="Pfam" id="PF07811">
    <property type="entry name" value="TadE"/>
    <property type="match status" value="1"/>
</dbReference>
<sequence>MRTQPLRNQRVSRRRESGATAVEFALVLPVLVFMLLGIIEVANILRIQFTLESAATTVAHDISQNPNITNQSAAQNLFDGKQDSYAPLVQQGRDTSDPSDPPALAMSPTTRPTCNSSSCTPFLITITYTYKAMTAPMQPFFDGLTLSASARKSPEPNTSTALAAQ</sequence>
<comment type="caution">
    <text evidence="4">The sequence shown here is derived from an EMBL/GenBank/DDBJ whole genome shotgun (WGS) entry which is preliminary data.</text>
</comment>
<evidence type="ECO:0000259" key="3">
    <source>
        <dbReference type="Pfam" id="PF07811"/>
    </source>
</evidence>
<gene>
    <name evidence="4" type="ORF">DesfrDRAFT_3049</name>
</gene>
<dbReference type="eggNOG" id="ENOG50314PC">
    <property type="taxonomic scope" value="Bacteria"/>
</dbReference>
<dbReference type="EMBL" id="AECZ01000023">
    <property type="protein sequence ID" value="EFL50248.1"/>
    <property type="molecule type" value="Genomic_DNA"/>
</dbReference>
<dbReference type="STRING" id="596151.DesfrDRAFT_3049"/>
<keyword evidence="2" id="KW-1133">Transmembrane helix</keyword>
<accession>E1JZK1</accession>
<feature type="transmembrane region" description="Helical" evidence="2">
    <location>
        <begin position="21"/>
        <end position="39"/>
    </location>
</feature>
<organism evidence="4 5">
    <name type="scientific">Solidesulfovibrio fructosivorans JJ]</name>
    <dbReference type="NCBI Taxonomy" id="596151"/>
    <lineage>
        <taxon>Bacteria</taxon>
        <taxon>Pseudomonadati</taxon>
        <taxon>Thermodesulfobacteriota</taxon>
        <taxon>Desulfovibrionia</taxon>
        <taxon>Desulfovibrionales</taxon>
        <taxon>Desulfovibrionaceae</taxon>
        <taxon>Solidesulfovibrio</taxon>
    </lineage>
</organism>
<feature type="region of interest" description="Disordered" evidence="1">
    <location>
        <begin position="89"/>
        <end position="116"/>
    </location>
</feature>
<name>E1JZK1_SOLFR</name>
<feature type="compositionally biased region" description="Polar residues" evidence="1">
    <location>
        <begin position="107"/>
        <end position="116"/>
    </location>
</feature>
<dbReference type="RefSeq" id="WP_005995289.1">
    <property type="nucleotide sequence ID" value="NZ_AECZ01000023.1"/>
</dbReference>
<dbReference type="AlphaFoldDB" id="E1JZK1"/>
<dbReference type="InterPro" id="IPR012495">
    <property type="entry name" value="TadE-like_dom"/>
</dbReference>
<feature type="domain" description="TadE-like" evidence="3">
    <location>
        <begin position="18"/>
        <end position="59"/>
    </location>
</feature>
<evidence type="ECO:0000313" key="5">
    <source>
        <dbReference type="Proteomes" id="UP000006250"/>
    </source>
</evidence>
<dbReference type="OrthoDB" id="5457429at2"/>
<reference evidence="4 5" key="1">
    <citation type="submission" date="2010-08" db="EMBL/GenBank/DDBJ databases">
        <title>The draft genome of Desulfovibrio fructosovorans JJ.</title>
        <authorList>
            <consortium name="US DOE Joint Genome Institute (JGI-PGF)"/>
            <person name="Lucas S."/>
            <person name="Copeland A."/>
            <person name="Lapidus A."/>
            <person name="Cheng J.-F."/>
            <person name="Bruce D."/>
            <person name="Goodwin L."/>
            <person name="Pitluck S."/>
            <person name="Land M.L."/>
            <person name="Hauser L."/>
            <person name="Chang Y.-J."/>
            <person name="Jeffries C."/>
            <person name="Wall J.D."/>
            <person name="Stahl D.A."/>
            <person name="Arkin A.P."/>
            <person name="Dehal P."/>
            <person name="Stolyar S.M."/>
            <person name="Hazen T.C."/>
            <person name="Woyke T.J."/>
        </authorList>
    </citation>
    <scope>NUCLEOTIDE SEQUENCE [LARGE SCALE GENOMIC DNA]</scope>
    <source>
        <strain evidence="4 5">JJ</strain>
    </source>
</reference>
<dbReference type="Proteomes" id="UP000006250">
    <property type="component" value="Unassembled WGS sequence"/>
</dbReference>